<dbReference type="EMBL" id="OU898276">
    <property type="protein sequence ID" value="CAG9826313.1"/>
    <property type="molecule type" value="Genomic_DNA"/>
</dbReference>
<protein>
    <submittedName>
        <fullName evidence="2">Uncharacterized protein</fullName>
    </submittedName>
</protein>
<name>A0A9N9X690_DIABA</name>
<accession>A0A9N9X690</accession>
<evidence type="ECO:0000256" key="1">
    <source>
        <dbReference type="SAM" id="SignalP"/>
    </source>
</evidence>
<feature type="chain" id="PRO_5040402664" evidence="1">
    <location>
        <begin position="21"/>
        <end position="106"/>
    </location>
</feature>
<evidence type="ECO:0000313" key="3">
    <source>
        <dbReference type="Proteomes" id="UP001153709"/>
    </source>
</evidence>
<keyword evidence="3" id="KW-1185">Reference proteome</keyword>
<keyword evidence="1" id="KW-0732">Signal</keyword>
<dbReference type="Proteomes" id="UP001153709">
    <property type="component" value="Chromosome 1"/>
</dbReference>
<organism evidence="2 3">
    <name type="scientific">Diabrotica balteata</name>
    <name type="common">Banded cucumber beetle</name>
    <dbReference type="NCBI Taxonomy" id="107213"/>
    <lineage>
        <taxon>Eukaryota</taxon>
        <taxon>Metazoa</taxon>
        <taxon>Ecdysozoa</taxon>
        <taxon>Arthropoda</taxon>
        <taxon>Hexapoda</taxon>
        <taxon>Insecta</taxon>
        <taxon>Pterygota</taxon>
        <taxon>Neoptera</taxon>
        <taxon>Endopterygota</taxon>
        <taxon>Coleoptera</taxon>
        <taxon>Polyphaga</taxon>
        <taxon>Cucujiformia</taxon>
        <taxon>Chrysomeloidea</taxon>
        <taxon>Chrysomelidae</taxon>
        <taxon>Galerucinae</taxon>
        <taxon>Diabroticina</taxon>
        <taxon>Diabroticites</taxon>
        <taxon>Diabrotica</taxon>
    </lineage>
</organism>
<dbReference type="OrthoDB" id="6728452at2759"/>
<gene>
    <name evidence="2" type="ORF">DIABBA_LOCUS442</name>
</gene>
<reference evidence="2" key="1">
    <citation type="submission" date="2022-01" db="EMBL/GenBank/DDBJ databases">
        <authorList>
            <person name="King R."/>
        </authorList>
    </citation>
    <scope>NUCLEOTIDE SEQUENCE</scope>
</reference>
<sequence>MKNIVLATIVLFAVYQSVDGIVCNHIYCSIFKCEESVVCNEFEILVEKASFCGCCDACYEKLYQGQSCKRGILTVVFPSTQKCVNGLECSSEGKCDKPELGQALLL</sequence>
<feature type="signal peptide" evidence="1">
    <location>
        <begin position="1"/>
        <end position="20"/>
    </location>
</feature>
<dbReference type="AlphaFoldDB" id="A0A9N9X690"/>
<proteinExistence type="predicted"/>
<evidence type="ECO:0000313" key="2">
    <source>
        <dbReference type="EMBL" id="CAG9826313.1"/>
    </source>
</evidence>